<dbReference type="KEGG" id="pmet:G4Y79_01705"/>
<keyword evidence="1" id="KW-1133">Transmembrane helix</keyword>
<keyword evidence="2" id="KW-0378">Hydrolase</keyword>
<organism evidence="2 3">
    <name type="scientific">Phototrophicus methaneseepsis</name>
    <dbReference type="NCBI Taxonomy" id="2710758"/>
    <lineage>
        <taxon>Bacteria</taxon>
        <taxon>Bacillati</taxon>
        <taxon>Chloroflexota</taxon>
        <taxon>Candidatus Thermofontia</taxon>
        <taxon>Phototrophicales</taxon>
        <taxon>Phototrophicaceae</taxon>
        <taxon>Phototrophicus</taxon>
    </lineage>
</organism>
<reference evidence="2 3" key="1">
    <citation type="submission" date="2020-02" db="EMBL/GenBank/DDBJ databases">
        <authorList>
            <person name="Zheng R.K."/>
            <person name="Sun C.M."/>
        </authorList>
    </citation>
    <scope>NUCLEOTIDE SEQUENCE [LARGE SCALE GENOMIC DNA]</scope>
    <source>
        <strain evidence="3">rifampicinis</strain>
    </source>
</reference>
<evidence type="ECO:0000313" key="3">
    <source>
        <dbReference type="Proteomes" id="UP000594468"/>
    </source>
</evidence>
<name>A0A7S8EA25_9CHLR</name>
<keyword evidence="3" id="KW-1185">Reference proteome</keyword>
<evidence type="ECO:0000313" key="2">
    <source>
        <dbReference type="EMBL" id="QPC83117.1"/>
    </source>
</evidence>
<dbReference type="InterPro" id="IPR015943">
    <property type="entry name" value="WD40/YVTN_repeat-like_dom_sf"/>
</dbReference>
<dbReference type="Proteomes" id="UP000594468">
    <property type="component" value="Chromosome"/>
</dbReference>
<keyword evidence="1" id="KW-0812">Transmembrane</keyword>
<dbReference type="EMBL" id="CP062983">
    <property type="protein sequence ID" value="QPC83117.1"/>
    <property type="molecule type" value="Genomic_DNA"/>
</dbReference>
<dbReference type="AlphaFoldDB" id="A0A7S8EA25"/>
<dbReference type="NCBIfam" id="NF045728">
    <property type="entry name" value="glycosyl_F510_1955"/>
    <property type="match status" value="1"/>
</dbReference>
<accession>A0A7S8EA25</accession>
<dbReference type="SUPFAM" id="SSF110296">
    <property type="entry name" value="Oligoxyloglucan reducing end-specific cellobiohydrolase"/>
    <property type="match status" value="1"/>
</dbReference>
<protein>
    <submittedName>
        <fullName evidence="2">Glycosyl hydrolase</fullName>
    </submittedName>
</protein>
<proteinExistence type="predicted"/>
<dbReference type="GO" id="GO:0016787">
    <property type="term" value="F:hydrolase activity"/>
    <property type="evidence" value="ECO:0007669"/>
    <property type="project" value="UniProtKB-KW"/>
</dbReference>
<feature type="transmembrane region" description="Helical" evidence="1">
    <location>
        <begin position="21"/>
        <end position="38"/>
    </location>
</feature>
<sequence length="312" mass="33243">MAKSRAGRKKQSKSTFGPKQIIIIAVVSIVIFGLLYLTRQLAGNAVAFRDIHGLSFSADGNQLIVPAHDGLRTYENGQWHVPDVPVHDYMGYSGTDAGFYSSGHPGPGSNLINPLGLVRSGDGGESIQTLAFAGETDFHLMSASYESHAVYVLNPRQNSQLSPGLHYTLDEGQTWTQSAGRGVSGNPLQLAVHPTEANTVALATEGGLFLSNDYGDSFVQIGNLVPVSAVSFDPNGERLLFGYQSLFSYTLADAQISPSETPTISNQDALGYIAINPVSEQIAIATFNKDIYLSSDSGQSWETIAEGGIGKN</sequence>
<keyword evidence="1" id="KW-0472">Membrane</keyword>
<gene>
    <name evidence="2" type="ORF">G4Y79_01705</name>
</gene>
<dbReference type="RefSeq" id="WP_195171186.1">
    <property type="nucleotide sequence ID" value="NZ_CP062983.1"/>
</dbReference>
<evidence type="ECO:0000256" key="1">
    <source>
        <dbReference type="SAM" id="Phobius"/>
    </source>
</evidence>
<dbReference type="Gene3D" id="2.130.10.10">
    <property type="entry name" value="YVTN repeat-like/Quinoprotein amine dehydrogenase"/>
    <property type="match status" value="1"/>
</dbReference>
<dbReference type="InterPro" id="IPR054817">
    <property type="entry name" value="Glycosyl_F510_1955-like"/>
</dbReference>